<dbReference type="InterPro" id="IPR036271">
    <property type="entry name" value="Tet_transcr_reg_TetR-rel_C_sf"/>
</dbReference>
<feature type="domain" description="HTH tetR-type" evidence="5">
    <location>
        <begin position="13"/>
        <end position="73"/>
    </location>
</feature>
<dbReference type="PANTHER" id="PTHR30055">
    <property type="entry name" value="HTH-TYPE TRANSCRIPTIONAL REGULATOR RUTR"/>
    <property type="match status" value="1"/>
</dbReference>
<dbReference type="Gene3D" id="1.10.357.10">
    <property type="entry name" value="Tetracycline Repressor, domain 2"/>
    <property type="match status" value="1"/>
</dbReference>
<evidence type="ECO:0000313" key="6">
    <source>
        <dbReference type="EMBL" id="RRR20009.1"/>
    </source>
</evidence>
<dbReference type="Pfam" id="PF13305">
    <property type="entry name" value="TetR_C_33"/>
    <property type="match status" value="1"/>
</dbReference>
<evidence type="ECO:0000256" key="2">
    <source>
        <dbReference type="ARBA" id="ARBA00023125"/>
    </source>
</evidence>
<dbReference type="AlphaFoldDB" id="A0A3R8RSN5"/>
<dbReference type="GeneID" id="78119603"/>
<evidence type="ECO:0000313" key="7">
    <source>
        <dbReference type="Proteomes" id="UP000274327"/>
    </source>
</evidence>
<comment type="caution">
    <text evidence="6">The sequence shown here is derived from an EMBL/GenBank/DDBJ whole genome shotgun (WGS) entry which is preliminary data.</text>
</comment>
<feature type="DNA-binding region" description="H-T-H motif" evidence="4">
    <location>
        <begin position="36"/>
        <end position="55"/>
    </location>
</feature>
<name>A0A3R8RSN5_9MICO</name>
<gene>
    <name evidence="6" type="ORF">DS079_00970</name>
</gene>
<reference evidence="6 7" key="1">
    <citation type="submission" date="2018-07" db="EMBL/GenBank/DDBJ databases">
        <title>Brachybacteriurn paraconglorneratum KCTC 9916.</title>
        <authorList>
            <person name="Li Y."/>
        </authorList>
    </citation>
    <scope>NUCLEOTIDE SEQUENCE [LARGE SCALE GENOMIC DNA]</scope>
    <source>
        <strain evidence="6 7">KCTC 9916</strain>
    </source>
</reference>
<dbReference type="SUPFAM" id="SSF46689">
    <property type="entry name" value="Homeodomain-like"/>
    <property type="match status" value="1"/>
</dbReference>
<keyword evidence="2 4" id="KW-0238">DNA-binding</keyword>
<dbReference type="GO" id="GO:0003700">
    <property type="term" value="F:DNA-binding transcription factor activity"/>
    <property type="evidence" value="ECO:0007669"/>
    <property type="project" value="TreeGrafter"/>
</dbReference>
<dbReference type="InterPro" id="IPR001647">
    <property type="entry name" value="HTH_TetR"/>
</dbReference>
<dbReference type="RefSeq" id="WP_126984451.1">
    <property type="nucleotide sequence ID" value="NZ_ML133851.1"/>
</dbReference>
<proteinExistence type="predicted"/>
<dbReference type="InterPro" id="IPR050109">
    <property type="entry name" value="HTH-type_TetR-like_transc_reg"/>
</dbReference>
<dbReference type="SUPFAM" id="SSF48498">
    <property type="entry name" value="Tetracyclin repressor-like, C-terminal domain"/>
    <property type="match status" value="1"/>
</dbReference>
<keyword evidence="1" id="KW-0805">Transcription regulation</keyword>
<dbReference type="PANTHER" id="PTHR30055:SF243">
    <property type="entry name" value="HTH-TYPE TRANSCRIPTIONAL REGULATOR RV1816"/>
    <property type="match status" value="1"/>
</dbReference>
<evidence type="ECO:0000256" key="4">
    <source>
        <dbReference type="PROSITE-ProRule" id="PRU00335"/>
    </source>
</evidence>
<dbReference type="InterPro" id="IPR009057">
    <property type="entry name" value="Homeodomain-like_sf"/>
</dbReference>
<organism evidence="6 7">
    <name type="scientific">Brachybacterium paraconglomeratum</name>
    <dbReference type="NCBI Taxonomy" id="173362"/>
    <lineage>
        <taxon>Bacteria</taxon>
        <taxon>Bacillati</taxon>
        <taxon>Actinomycetota</taxon>
        <taxon>Actinomycetes</taxon>
        <taxon>Micrococcales</taxon>
        <taxon>Dermabacteraceae</taxon>
        <taxon>Brachybacterium</taxon>
    </lineage>
</organism>
<dbReference type="Proteomes" id="UP000274327">
    <property type="component" value="Unassembled WGS sequence"/>
</dbReference>
<keyword evidence="7" id="KW-1185">Reference proteome</keyword>
<protein>
    <submittedName>
        <fullName evidence="6">TetR/AcrR family transcriptional regulator</fullName>
    </submittedName>
</protein>
<dbReference type="PROSITE" id="PS50977">
    <property type="entry name" value="HTH_TETR_2"/>
    <property type="match status" value="1"/>
</dbReference>
<dbReference type="GO" id="GO:0000976">
    <property type="term" value="F:transcription cis-regulatory region binding"/>
    <property type="evidence" value="ECO:0007669"/>
    <property type="project" value="TreeGrafter"/>
</dbReference>
<dbReference type="InterPro" id="IPR025996">
    <property type="entry name" value="MT1864/Rv1816-like_C"/>
</dbReference>
<keyword evidence="3" id="KW-0804">Transcription</keyword>
<dbReference type="EMBL" id="QOCI01000001">
    <property type="protein sequence ID" value="RRR20009.1"/>
    <property type="molecule type" value="Genomic_DNA"/>
</dbReference>
<evidence type="ECO:0000256" key="1">
    <source>
        <dbReference type="ARBA" id="ARBA00023015"/>
    </source>
</evidence>
<accession>A0A3R8RSN5</accession>
<sequence>MNAAPTSRALARERTMARIVELGNAQLAESGVAGLSVREIARGLGMVSSAVYRYVASRDELLTLLIVDAYEDLAAAVEERLAGAGDEPRERFLALGGAMSSWALAAPERWSLLYGTPVPGYAAPSETTNAPGTQVTREVLAIAADAARGDRPLGESSALAPAVSELLDRHLTEFAIEADAATAARAVTAWSGLVGVISAHLFGQLGPDAVALGEDILRPQIEILADLIAPR</sequence>
<evidence type="ECO:0000259" key="5">
    <source>
        <dbReference type="PROSITE" id="PS50977"/>
    </source>
</evidence>
<evidence type="ECO:0000256" key="3">
    <source>
        <dbReference type="ARBA" id="ARBA00023163"/>
    </source>
</evidence>
<dbReference type="Pfam" id="PF00440">
    <property type="entry name" value="TetR_N"/>
    <property type="match status" value="1"/>
</dbReference>